<proteinExistence type="predicted"/>
<organism evidence="1 2">
    <name type="scientific">Triticum urartu</name>
    <name type="common">Red wild einkorn</name>
    <name type="synonym">Crithodium urartu</name>
    <dbReference type="NCBI Taxonomy" id="4572"/>
    <lineage>
        <taxon>Eukaryota</taxon>
        <taxon>Viridiplantae</taxon>
        <taxon>Streptophyta</taxon>
        <taxon>Embryophyta</taxon>
        <taxon>Tracheophyta</taxon>
        <taxon>Spermatophyta</taxon>
        <taxon>Magnoliopsida</taxon>
        <taxon>Liliopsida</taxon>
        <taxon>Poales</taxon>
        <taxon>Poaceae</taxon>
        <taxon>BOP clade</taxon>
        <taxon>Pooideae</taxon>
        <taxon>Triticodae</taxon>
        <taxon>Triticeae</taxon>
        <taxon>Triticinae</taxon>
        <taxon>Triticum</taxon>
    </lineage>
</organism>
<protein>
    <submittedName>
        <fullName evidence="1">Uncharacterized protein</fullName>
    </submittedName>
</protein>
<reference evidence="1" key="3">
    <citation type="submission" date="2022-06" db="UniProtKB">
        <authorList>
            <consortium name="EnsemblPlants"/>
        </authorList>
    </citation>
    <scope>IDENTIFICATION</scope>
</reference>
<dbReference type="Gramene" id="TuG1812G0200002490.01.T01">
    <property type="protein sequence ID" value="TuG1812G0200002490.01.T01"/>
    <property type="gene ID" value="TuG1812G0200002490.01"/>
</dbReference>
<accession>A0A8R7PDV8</accession>
<reference evidence="1" key="2">
    <citation type="submission" date="2018-03" db="EMBL/GenBank/DDBJ databases">
        <title>The Triticum urartu genome reveals the dynamic nature of wheat genome evolution.</title>
        <authorList>
            <person name="Ling H."/>
            <person name="Ma B."/>
            <person name="Shi X."/>
            <person name="Liu H."/>
            <person name="Dong L."/>
            <person name="Sun H."/>
            <person name="Cao Y."/>
            <person name="Gao Q."/>
            <person name="Zheng S."/>
            <person name="Li Y."/>
            <person name="Yu Y."/>
            <person name="Du H."/>
            <person name="Qi M."/>
            <person name="Li Y."/>
            <person name="Yu H."/>
            <person name="Cui Y."/>
            <person name="Wang N."/>
            <person name="Chen C."/>
            <person name="Wu H."/>
            <person name="Zhao Y."/>
            <person name="Zhang J."/>
            <person name="Li Y."/>
            <person name="Zhou W."/>
            <person name="Zhang B."/>
            <person name="Hu W."/>
            <person name="Eijk M."/>
            <person name="Tang J."/>
            <person name="Witsenboer H."/>
            <person name="Zhao S."/>
            <person name="Li Z."/>
            <person name="Zhang A."/>
            <person name="Wang D."/>
            <person name="Liang C."/>
        </authorList>
    </citation>
    <scope>NUCLEOTIDE SEQUENCE [LARGE SCALE GENOMIC DNA]</scope>
    <source>
        <strain evidence="1">cv. G1812</strain>
    </source>
</reference>
<keyword evidence="2" id="KW-1185">Reference proteome</keyword>
<reference evidence="2" key="1">
    <citation type="journal article" date="2013" name="Nature">
        <title>Draft genome of the wheat A-genome progenitor Triticum urartu.</title>
        <authorList>
            <person name="Ling H.Q."/>
            <person name="Zhao S."/>
            <person name="Liu D."/>
            <person name="Wang J."/>
            <person name="Sun H."/>
            <person name="Zhang C."/>
            <person name="Fan H."/>
            <person name="Li D."/>
            <person name="Dong L."/>
            <person name="Tao Y."/>
            <person name="Gao C."/>
            <person name="Wu H."/>
            <person name="Li Y."/>
            <person name="Cui Y."/>
            <person name="Guo X."/>
            <person name="Zheng S."/>
            <person name="Wang B."/>
            <person name="Yu K."/>
            <person name="Liang Q."/>
            <person name="Yang W."/>
            <person name="Lou X."/>
            <person name="Chen J."/>
            <person name="Feng M."/>
            <person name="Jian J."/>
            <person name="Zhang X."/>
            <person name="Luo G."/>
            <person name="Jiang Y."/>
            <person name="Liu J."/>
            <person name="Wang Z."/>
            <person name="Sha Y."/>
            <person name="Zhang B."/>
            <person name="Wu H."/>
            <person name="Tang D."/>
            <person name="Shen Q."/>
            <person name="Xue P."/>
            <person name="Zou S."/>
            <person name="Wang X."/>
            <person name="Liu X."/>
            <person name="Wang F."/>
            <person name="Yang Y."/>
            <person name="An X."/>
            <person name="Dong Z."/>
            <person name="Zhang K."/>
            <person name="Zhang X."/>
            <person name="Luo M.C."/>
            <person name="Dvorak J."/>
            <person name="Tong Y."/>
            <person name="Wang J."/>
            <person name="Yang H."/>
            <person name="Li Z."/>
            <person name="Wang D."/>
            <person name="Zhang A."/>
            <person name="Wang J."/>
        </authorList>
    </citation>
    <scope>NUCLEOTIDE SEQUENCE</scope>
    <source>
        <strain evidence="2">cv. G1812</strain>
    </source>
</reference>
<dbReference type="Proteomes" id="UP000015106">
    <property type="component" value="Chromosome 2"/>
</dbReference>
<sequence>MSVAAIFLNRPCKQRRGRVCSASMVSRALHKKESGNRRFVWLLHGKEGWRREKVDVQKWQQIVAMGRFVVGSEFHGFLVLPVKFLVEMPHYCTSASLLSLGCHSNYKSWTRWIGQMGRSEGVAQVYLYLCLIIV</sequence>
<evidence type="ECO:0000313" key="2">
    <source>
        <dbReference type="Proteomes" id="UP000015106"/>
    </source>
</evidence>
<name>A0A8R7PDV8_TRIUA</name>
<dbReference type="EnsemblPlants" id="TuG1812G0200002490.01.T01">
    <property type="protein sequence ID" value="TuG1812G0200002490.01.T01"/>
    <property type="gene ID" value="TuG1812G0200002490.01"/>
</dbReference>
<evidence type="ECO:0000313" key="1">
    <source>
        <dbReference type="EnsemblPlants" id="TuG1812G0200002490.01.T01"/>
    </source>
</evidence>
<dbReference type="AlphaFoldDB" id="A0A8R7PDV8"/>